<dbReference type="EMBL" id="LTAY01000026">
    <property type="protein sequence ID" value="OPX49002.1"/>
    <property type="molecule type" value="Genomic_DNA"/>
</dbReference>
<dbReference type="PANTHER" id="PTHR30383:SF5">
    <property type="entry name" value="SGNH HYDROLASE-TYPE ESTERASE DOMAIN-CONTAINING PROTEIN"/>
    <property type="match status" value="1"/>
</dbReference>
<sequence length="189" mass="21256">MNLDTIVFIGDSLTFGYGISKKDSFVYKVSEALPDKKILNKGVNGDTSSGILSRYYRDVISHNPKTTFIMCGTNDLLSGRDVNYIIGNLELMIKDLIEINSKIIIGIPPIILKDLAENLFSPSSYYDYTVKNLPILKDKINDLKEKYPLDIVDFYTLSKSNLSKGIFLDGIHLNALGNTLMFNEIIKLF</sequence>
<evidence type="ECO:0000313" key="3">
    <source>
        <dbReference type="Proteomes" id="UP000191448"/>
    </source>
</evidence>
<dbReference type="InterPro" id="IPR036514">
    <property type="entry name" value="SGNH_hydro_sf"/>
</dbReference>
<dbReference type="OrthoDB" id="9777593at2"/>
<accession>A0A1V4SWQ1</accession>
<dbReference type="PANTHER" id="PTHR30383">
    <property type="entry name" value="THIOESTERASE 1/PROTEASE 1/LYSOPHOSPHOLIPASE L1"/>
    <property type="match status" value="1"/>
</dbReference>
<organism evidence="2 3">
    <name type="scientific">Clostridium thermobutyricum DSM 4928</name>
    <dbReference type="NCBI Taxonomy" id="1121339"/>
    <lineage>
        <taxon>Bacteria</taxon>
        <taxon>Bacillati</taxon>
        <taxon>Bacillota</taxon>
        <taxon>Clostridia</taxon>
        <taxon>Eubacteriales</taxon>
        <taxon>Clostridiaceae</taxon>
        <taxon>Clostridium</taxon>
    </lineage>
</organism>
<evidence type="ECO:0000313" key="2">
    <source>
        <dbReference type="EMBL" id="OPX49002.1"/>
    </source>
</evidence>
<dbReference type="EC" id="3.1.1.5" evidence="2"/>
<comment type="caution">
    <text evidence="2">The sequence shown here is derived from an EMBL/GenBank/DDBJ whole genome shotgun (WGS) entry which is preliminary data.</text>
</comment>
<dbReference type="InterPro" id="IPR013830">
    <property type="entry name" value="SGNH_hydro"/>
</dbReference>
<feature type="domain" description="SGNH hydrolase-type esterase" evidence="1">
    <location>
        <begin position="8"/>
        <end position="179"/>
    </location>
</feature>
<gene>
    <name evidence="2" type="primary">tesA</name>
    <name evidence="2" type="ORF">CLTHE_07490</name>
</gene>
<proteinExistence type="predicted"/>
<dbReference type="RefSeq" id="WP_080022064.1">
    <property type="nucleotide sequence ID" value="NZ_LTAY01000026.1"/>
</dbReference>
<dbReference type="GO" id="GO:0004622">
    <property type="term" value="F:phosphatidylcholine lysophospholipase activity"/>
    <property type="evidence" value="ECO:0007669"/>
    <property type="project" value="UniProtKB-EC"/>
</dbReference>
<dbReference type="InterPro" id="IPR051532">
    <property type="entry name" value="Ester_Hydrolysis_Enzymes"/>
</dbReference>
<dbReference type="Pfam" id="PF13472">
    <property type="entry name" value="Lipase_GDSL_2"/>
    <property type="match status" value="1"/>
</dbReference>
<dbReference type="Proteomes" id="UP000191448">
    <property type="component" value="Unassembled WGS sequence"/>
</dbReference>
<dbReference type="AlphaFoldDB" id="A0A1V4SWQ1"/>
<dbReference type="SUPFAM" id="SSF52266">
    <property type="entry name" value="SGNH hydrolase"/>
    <property type="match status" value="1"/>
</dbReference>
<keyword evidence="2" id="KW-0378">Hydrolase</keyword>
<name>A0A1V4SWQ1_9CLOT</name>
<evidence type="ECO:0000259" key="1">
    <source>
        <dbReference type="Pfam" id="PF13472"/>
    </source>
</evidence>
<dbReference type="EC" id="3.1.2.-" evidence="2"/>
<protein>
    <submittedName>
        <fullName evidence="2">Acyl-CoA thioesterase I</fullName>
        <ecNumber evidence="2">3.1.1.5</ecNumber>
        <ecNumber evidence="2">3.1.2.-</ecNumber>
    </submittedName>
</protein>
<reference evidence="2 3" key="1">
    <citation type="submission" date="2016-02" db="EMBL/GenBank/DDBJ databases">
        <title>Genome sequence of Clostridium thermobutyricum DSM 4928.</title>
        <authorList>
            <person name="Poehlein A."/>
            <person name="Daniel R."/>
        </authorList>
    </citation>
    <scope>NUCLEOTIDE SEQUENCE [LARGE SCALE GENOMIC DNA]</scope>
    <source>
        <strain evidence="2 3">DSM 4928</strain>
    </source>
</reference>
<dbReference type="Gene3D" id="3.40.50.1110">
    <property type="entry name" value="SGNH hydrolase"/>
    <property type="match status" value="1"/>
</dbReference>